<dbReference type="SUPFAM" id="SSF88697">
    <property type="entry name" value="PUA domain-like"/>
    <property type="match status" value="1"/>
</dbReference>
<evidence type="ECO:0000313" key="3">
    <source>
        <dbReference type="EMBL" id="CAL1392758.1"/>
    </source>
</evidence>
<evidence type="ECO:0000313" key="4">
    <source>
        <dbReference type="Proteomes" id="UP001497516"/>
    </source>
</evidence>
<dbReference type="Proteomes" id="UP001497516">
    <property type="component" value="Chromosome 6"/>
</dbReference>
<accession>A0AAV2F455</accession>
<feature type="region of interest" description="Disordered" evidence="1">
    <location>
        <begin position="151"/>
        <end position="173"/>
    </location>
</feature>
<sequence>MDVLFPPKVEIAVAKLHNRVLVYSVEVFALWRVPALLPSFLLKGGEVSRFMLGGADLMFPGISMPAEGLPSFKVGEVWSVKVPRNPAPVAVGLTTMSSTEAMKAGLRGKALRVTHYYRDPLLSVDGHFVPNAGFLEDIVIEDLAASLVAQDSDSAEGLDRHSPHDEQDGKTTDEVEKLAVANDAMDHLPSSSTEASKSQVEQLNVEVGNVKVSDNVGDESAAEEQQHTLSAEEVDSLLDNCLLQALHTTVKDKDL</sequence>
<keyword evidence="4" id="KW-1185">Reference proteome</keyword>
<dbReference type="PANTHER" id="PTHR12217">
    <property type="entry name" value="EUKARYOTIC TRANSLATION INITIATION FACTOR 2D"/>
    <property type="match status" value="1"/>
</dbReference>
<dbReference type="Gene3D" id="3.10.400.20">
    <property type="match status" value="1"/>
</dbReference>
<name>A0AAV2F455_9ROSI</name>
<dbReference type="GO" id="GO:0001731">
    <property type="term" value="P:formation of translation preinitiation complex"/>
    <property type="evidence" value="ECO:0007669"/>
    <property type="project" value="InterPro"/>
</dbReference>
<dbReference type="InterPro" id="IPR004521">
    <property type="entry name" value="Uncharacterised_CHP00451"/>
</dbReference>
<organism evidence="3 4">
    <name type="scientific">Linum trigynum</name>
    <dbReference type="NCBI Taxonomy" id="586398"/>
    <lineage>
        <taxon>Eukaryota</taxon>
        <taxon>Viridiplantae</taxon>
        <taxon>Streptophyta</taxon>
        <taxon>Embryophyta</taxon>
        <taxon>Tracheophyta</taxon>
        <taxon>Spermatophyta</taxon>
        <taxon>Magnoliopsida</taxon>
        <taxon>eudicotyledons</taxon>
        <taxon>Gunneridae</taxon>
        <taxon>Pentapetalae</taxon>
        <taxon>rosids</taxon>
        <taxon>fabids</taxon>
        <taxon>Malpighiales</taxon>
        <taxon>Linaceae</taxon>
        <taxon>Linum</taxon>
    </lineage>
</organism>
<dbReference type="InterPro" id="IPR015947">
    <property type="entry name" value="PUA-like_sf"/>
</dbReference>
<proteinExistence type="predicted"/>
<gene>
    <name evidence="3" type="ORF">LTRI10_LOCUS33377</name>
</gene>
<dbReference type="GO" id="GO:0003723">
    <property type="term" value="F:RNA binding"/>
    <property type="evidence" value="ECO:0007669"/>
    <property type="project" value="InterPro"/>
</dbReference>
<dbReference type="CDD" id="cd21156">
    <property type="entry name" value="PUA_eIF2d-like"/>
    <property type="match status" value="1"/>
</dbReference>
<evidence type="ECO:0000256" key="1">
    <source>
        <dbReference type="SAM" id="MobiDB-lite"/>
    </source>
</evidence>
<feature type="compositionally biased region" description="Basic and acidic residues" evidence="1">
    <location>
        <begin position="157"/>
        <end position="173"/>
    </location>
</feature>
<dbReference type="Pfam" id="PF26292">
    <property type="entry name" value="PUA_elF2D"/>
    <property type="match status" value="1"/>
</dbReference>
<dbReference type="InterPro" id="IPR048248">
    <property type="entry name" value="PUA_eIF2d-like"/>
</dbReference>
<dbReference type="NCBIfam" id="TIGR00451">
    <property type="entry name" value="unchar_dom_2"/>
    <property type="match status" value="1"/>
</dbReference>
<dbReference type="GO" id="GO:0003743">
    <property type="term" value="F:translation initiation factor activity"/>
    <property type="evidence" value="ECO:0007669"/>
    <property type="project" value="InterPro"/>
</dbReference>
<dbReference type="InterPro" id="IPR039757">
    <property type="entry name" value="EIF2D"/>
</dbReference>
<evidence type="ECO:0000259" key="2">
    <source>
        <dbReference type="Pfam" id="PF26292"/>
    </source>
</evidence>
<dbReference type="PANTHER" id="PTHR12217:SF4">
    <property type="entry name" value="EUKARYOTIC TRANSLATION INITIATION FACTOR 2D"/>
    <property type="match status" value="1"/>
</dbReference>
<feature type="domain" description="Eukaryotic translation initiation factor 2D-like PUA RNA-binding" evidence="2">
    <location>
        <begin position="45"/>
        <end position="119"/>
    </location>
</feature>
<dbReference type="PROSITE" id="PS50890">
    <property type="entry name" value="PUA"/>
    <property type="match status" value="1"/>
</dbReference>
<reference evidence="3 4" key="1">
    <citation type="submission" date="2024-04" db="EMBL/GenBank/DDBJ databases">
        <authorList>
            <person name="Fracassetti M."/>
        </authorList>
    </citation>
    <scope>NUCLEOTIDE SEQUENCE [LARGE SCALE GENOMIC DNA]</scope>
</reference>
<dbReference type="AlphaFoldDB" id="A0AAV2F455"/>
<dbReference type="EMBL" id="OZ034819">
    <property type="protein sequence ID" value="CAL1392758.1"/>
    <property type="molecule type" value="Genomic_DNA"/>
</dbReference>
<protein>
    <recommendedName>
        <fullName evidence="2">Eukaryotic translation initiation factor 2D-like PUA RNA-binding domain-containing protein</fullName>
    </recommendedName>
</protein>